<sequence>MSITHVRTYDQIGKKEDVSDVISMITPTKTPFQASIKSEGAKQTVYQWLEDNLRAVTDNAVAEGADATDAATVQPVLRSNTTQILTKTFRVSGTADVVSLYGRAKETAHQMMKAGAEVKRDLENALVGTGQTRVDGDGATARKFASVQAQIDAAVTEAAPDGDAGTAGTQASPLTEDLVLNVLKKIYDEGAEVDVLMIKPGDALRVANFAYRKTSGDADRSRAIGQDKKLVNAIDIYVSPWGEVRVVLNRFLRSTNAIAYDPANWRLITLRPWFRQKLAITGDSERHQLLGEYGLKHKNFKASGLITNLS</sequence>
<dbReference type="Pfam" id="PF17236">
    <property type="entry name" value="SU10_MCP"/>
    <property type="match status" value="1"/>
</dbReference>
<evidence type="ECO:0000313" key="1">
    <source>
        <dbReference type="EMBL" id="CAB4160788.1"/>
    </source>
</evidence>
<accession>A0A6J5NUI5</accession>
<gene>
    <name evidence="1" type="ORF">UFOVP730_11</name>
</gene>
<protein>
    <submittedName>
        <fullName evidence="1">Uncharacterized protein</fullName>
    </submittedName>
</protein>
<organism evidence="1">
    <name type="scientific">uncultured Caudovirales phage</name>
    <dbReference type="NCBI Taxonomy" id="2100421"/>
    <lineage>
        <taxon>Viruses</taxon>
        <taxon>Duplodnaviria</taxon>
        <taxon>Heunggongvirae</taxon>
        <taxon>Uroviricota</taxon>
        <taxon>Caudoviricetes</taxon>
        <taxon>Peduoviridae</taxon>
        <taxon>Maltschvirus</taxon>
        <taxon>Maltschvirus maltsch</taxon>
    </lineage>
</organism>
<proteinExistence type="predicted"/>
<dbReference type="InterPro" id="IPR035198">
    <property type="entry name" value="SU10_MCP"/>
</dbReference>
<name>A0A6J5NUI5_9CAUD</name>
<dbReference type="EMBL" id="LR796716">
    <property type="protein sequence ID" value="CAB4160788.1"/>
    <property type="molecule type" value="Genomic_DNA"/>
</dbReference>
<reference evidence="1" key="1">
    <citation type="submission" date="2020-04" db="EMBL/GenBank/DDBJ databases">
        <authorList>
            <person name="Chiriac C."/>
            <person name="Salcher M."/>
            <person name="Ghai R."/>
            <person name="Kavagutti S V."/>
        </authorList>
    </citation>
    <scope>NUCLEOTIDE SEQUENCE</scope>
</reference>